<comment type="caution">
    <text evidence="1">The sequence shown here is derived from an EMBL/GenBank/DDBJ whole genome shotgun (WGS) entry which is preliminary data.</text>
</comment>
<dbReference type="Proteomes" id="UP001207736">
    <property type="component" value="Unassembled WGS sequence"/>
</dbReference>
<reference evidence="1 4" key="1">
    <citation type="submission" date="2021-11" db="EMBL/GenBank/DDBJ databases">
        <title>Draft genome sequence of Capnocytophaga sp. strain KC07075 isolated from cat oral cavity.</title>
        <authorList>
            <person name="Suzuki M."/>
            <person name="Imaoka K."/>
            <person name="Kimura M."/>
            <person name="Morikawa S."/>
            <person name="Maeda K."/>
        </authorList>
    </citation>
    <scope>NUCLEOTIDE SEQUENCE</scope>
    <source>
        <strain evidence="1">KC07075</strain>
        <strain evidence="2 4">KC07079</strain>
    </source>
</reference>
<sequence length="66" mass="7629">MTRIEITPHKNGYSPEQCGKTLSVAELIEILQQYDKESLVYFNNDNGYTFGSINESDIEEVENEKR</sequence>
<keyword evidence="4" id="KW-1185">Reference proteome</keyword>
<evidence type="ECO:0000313" key="3">
    <source>
        <dbReference type="Proteomes" id="UP001207736"/>
    </source>
</evidence>
<dbReference type="EMBL" id="BQKA01000014">
    <property type="protein sequence ID" value="GJM49864.1"/>
    <property type="molecule type" value="Genomic_DNA"/>
</dbReference>
<gene>
    <name evidence="1" type="ORF">RCZ15_08390</name>
    <name evidence="2" type="ORF">RCZ16_23520</name>
</gene>
<dbReference type="Proteomes" id="UP001208692">
    <property type="component" value="Unassembled WGS sequence"/>
</dbReference>
<evidence type="ECO:0000313" key="2">
    <source>
        <dbReference type="EMBL" id="GJM54036.1"/>
    </source>
</evidence>
<accession>A0AAV5ATG8</accession>
<proteinExistence type="predicted"/>
<dbReference type="EMBL" id="BQKB01000059">
    <property type="protein sequence ID" value="GJM54036.1"/>
    <property type="molecule type" value="Genomic_DNA"/>
</dbReference>
<evidence type="ECO:0000313" key="1">
    <source>
        <dbReference type="EMBL" id="GJM49864.1"/>
    </source>
</evidence>
<dbReference type="RefSeq" id="WP_264846543.1">
    <property type="nucleotide sequence ID" value="NZ_BPMA01000022.1"/>
</dbReference>
<evidence type="ECO:0000313" key="4">
    <source>
        <dbReference type="Proteomes" id="UP001208692"/>
    </source>
</evidence>
<organism evidence="1 3">
    <name type="scientific">Capnocytophaga catalasegens</name>
    <dbReference type="NCBI Taxonomy" id="1004260"/>
    <lineage>
        <taxon>Bacteria</taxon>
        <taxon>Pseudomonadati</taxon>
        <taxon>Bacteroidota</taxon>
        <taxon>Flavobacteriia</taxon>
        <taxon>Flavobacteriales</taxon>
        <taxon>Flavobacteriaceae</taxon>
        <taxon>Capnocytophaga</taxon>
    </lineage>
</organism>
<name>A0AAV5ATG8_9FLAO</name>
<protein>
    <submittedName>
        <fullName evidence="1">Uncharacterized protein</fullName>
    </submittedName>
</protein>
<dbReference type="AlphaFoldDB" id="A0AAV5ATG8"/>